<dbReference type="Gene3D" id="3.30.420.60">
    <property type="entry name" value="eRF1 domain 2"/>
    <property type="match status" value="1"/>
</dbReference>
<evidence type="ECO:0000313" key="3">
    <source>
        <dbReference type="Proteomes" id="UP001165135"/>
    </source>
</evidence>
<reference evidence="2" key="1">
    <citation type="submission" date="2023-03" db="EMBL/GenBank/DDBJ databases">
        <title>Actinoallomurus iriomotensis NBRC 103681.</title>
        <authorList>
            <person name="Ichikawa N."/>
            <person name="Sato H."/>
            <person name="Tonouchi N."/>
        </authorList>
    </citation>
    <scope>NUCLEOTIDE SEQUENCE</scope>
    <source>
        <strain evidence="2">NBRC 103681</strain>
    </source>
</reference>
<dbReference type="Gene3D" id="3.30.1330.30">
    <property type="match status" value="1"/>
</dbReference>
<dbReference type="InterPro" id="IPR029064">
    <property type="entry name" value="Ribosomal_eL30-like_sf"/>
</dbReference>
<comment type="caution">
    <text evidence="2">The sequence shown here is derived from an EMBL/GenBank/DDBJ whole genome shotgun (WGS) entry which is preliminary data.</text>
</comment>
<dbReference type="InterPro" id="IPR042226">
    <property type="entry name" value="eFR1_2_sf"/>
</dbReference>
<feature type="region of interest" description="Disordered" evidence="1">
    <location>
        <begin position="135"/>
        <end position="161"/>
    </location>
</feature>
<proteinExistence type="predicted"/>
<accession>A0A9W6RQQ9</accession>
<dbReference type="RefSeq" id="WP_285632811.1">
    <property type="nucleotide sequence ID" value="NZ_BSTJ01000013.1"/>
</dbReference>
<dbReference type="AlphaFoldDB" id="A0A9W6RQQ9"/>
<name>A0A9W6RQQ9_9ACTN</name>
<protein>
    <recommendedName>
        <fullName evidence="4">Peptide chain release factor 1</fullName>
    </recommendedName>
</protein>
<sequence length="362" mass="39355">MDLSFLRPLYERPGPYVSIYLDMTRTAEDSSKLIELRWRALREKAAADGAPREALAALDDLVREHDERRTSGGLAAFATDAGVVLSDVRDAPPVAEQVHYGPLPHVMPLLAGGPEPLPYLVVVADRQGAEITRVGRDRTRRTTEVRPENEFPIRKPHGGDLNQSRMQRAAEDTWRANAKAVARTVDEQATREKAAVIVLAGDPQARSAVLDELSKPVLARTVESRHAEGAPLAEEVERAVELAETENLTGRVERFERERGEGGRAVTGLTAVTEALRRAQVDTLVIEDHPESTDRLWFGPAPTDVAASAADLRAVNIAEPEQDRADAVLARALAQTGAEIVVLSEEGPPLEHGIGAVLRFAA</sequence>
<evidence type="ECO:0008006" key="4">
    <source>
        <dbReference type="Google" id="ProtNLM"/>
    </source>
</evidence>
<organism evidence="2 3">
    <name type="scientific">Actinoallomurus iriomotensis</name>
    <dbReference type="NCBI Taxonomy" id="478107"/>
    <lineage>
        <taxon>Bacteria</taxon>
        <taxon>Bacillati</taxon>
        <taxon>Actinomycetota</taxon>
        <taxon>Actinomycetes</taxon>
        <taxon>Streptosporangiales</taxon>
        <taxon>Thermomonosporaceae</taxon>
        <taxon>Actinoallomurus</taxon>
    </lineage>
</organism>
<dbReference type="EMBL" id="BSTJ01000013">
    <property type="protein sequence ID" value="GLY80206.1"/>
    <property type="molecule type" value="Genomic_DNA"/>
</dbReference>
<dbReference type="Pfam" id="PF18844">
    <property type="entry name" value="baeRF_family2"/>
    <property type="match status" value="1"/>
</dbReference>
<dbReference type="InterPro" id="IPR040701">
    <property type="entry name" value="Bact_RF_family2"/>
</dbReference>
<evidence type="ECO:0000256" key="1">
    <source>
        <dbReference type="SAM" id="MobiDB-lite"/>
    </source>
</evidence>
<feature type="compositionally biased region" description="Basic and acidic residues" evidence="1">
    <location>
        <begin position="135"/>
        <end position="153"/>
    </location>
</feature>
<gene>
    <name evidence="2" type="ORF">Airi01_084730</name>
</gene>
<dbReference type="Proteomes" id="UP001165135">
    <property type="component" value="Unassembled WGS sequence"/>
</dbReference>
<evidence type="ECO:0000313" key="2">
    <source>
        <dbReference type="EMBL" id="GLY80206.1"/>
    </source>
</evidence>